<dbReference type="STRING" id="1104324.P186_1986"/>
<evidence type="ECO:0000313" key="2">
    <source>
        <dbReference type="EMBL" id="AET33385.1"/>
    </source>
</evidence>
<dbReference type="BioCyc" id="PSP1104324:GJSN-1941-MONOMER"/>
<dbReference type="HOGENOM" id="CLU_158484_3_0_2"/>
<dbReference type="InterPro" id="IPR037914">
    <property type="entry name" value="SpoVT-AbrB_sf"/>
</dbReference>
<protein>
    <submittedName>
        <fullName evidence="2">Transcriptional regulator/antitoxin, MazE</fullName>
    </submittedName>
</protein>
<dbReference type="PANTHER" id="PTHR34860:SF6">
    <property type="entry name" value="REPRESSOR-LIKE PROTEIN SSO7C3"/>
    <property type="match status" value="1"/>
</dbReference>
<dbReference type="Gene3D" id="2.10.260.10">
    <property type="match status" value="1"/>
</dbReference>
<dbReference type="InterPro" id="IPR007159">
    <property type="entry name" value="SpoVT-AbrB_dom"/>
</dbReference>
<dbReference type="InterPro" id="IPR052975">
    <property type="entry name" value="Repressor-like_regulatory"/>
</dbReference>
<dbReference type="SMART" id="SM00966">
    <property type="entry name" value="SpoVT_AbrB"/>
    <property type="match status" value="1"/>
</dbReference>
<dbReference type="OrthoDB" id="30861at2157"/>
<dbReference type="AlphaFoldDB" id="G7VI25"/>
<dbReference type="EMBL" id="CP003098">
    <property type="protein sequence ID" value="AET33385.1"/>
    <property type="molecule type" value="Genomic_DNA"/>
</dbReference>
<reference evidence="2 3" key="1">
    <citation type="journal article" date="2012" name="J. Bacteriol.">
        <title>Complete genome sequence of strain 1860, a crenarchaeon of the genus pyrobaculum able to grow with various electron acceptors.</title>
        <authorList>
            <person name="Mardanov A.V."/>
            <person name="Gumerov V.M."/>
            <person name="Slobodkina G.B."/>
            <person name="Beletsky A.V."/>
            <person name="Bonch-Osmolovskaya E.A."/>
            <person name="Ravin N.V."/>
            <person name="Skryabin K.G."/>
        </authorList>
    </citation>
    <scope>NUCLEOTIDE SEQUENCE [LARGE SCALE GENOMIC DNA]</scope>
    <source>
        <strain evidence="2 3">1860</strain>
    </source>
</reference>
<dbReference type="KEGG" id="pyr:P186_1986"/>
<dbReference type="SUPFAM" id="SSF89447">
    <property type="entry name" value="AbrB/MazE/MraZ-like"/>
    <property type="match status" value="1"/>
</dbReference>
<dbReference type="GO" id="GO:0003677">
    <property type="term" value="F:DNA binding"/>
    <property type="evidence" value="ECO:0007669"/>
    <property type="project" value="InterPro"/>
</dbReference>
<evidence type="ECO:0000313" key="3">
    <source>
        <dbReference type="Proteomes" id="UP000005867"/>
    </source>
</evidence>
<sequence>MRVVRVSKKNTVYIPKEIADALGIGEGTLLELRVEGGTLVAVPIPSPLKLALEGPKFAKTTVEEFERESEEVQP</sequence>
<feature type="domain" description="SpoVT-AbrB" evidence="1">
    <location>
        <begin position="4"/>
        <end position="49"/>
    </location>
</feature>
<organism evidence="2 3">
    <name type="scientific">Pyrobaculum ferrireducens</name>
    <dbReference type="NCBI Taxonomy" id="1104324"/>
    <lineage>
        <taxon>Archaea</taxon>
        <taxon>Thermoproteota</taxon>
        <taxon>Thermoprotei</taxon>
        <taxon>Thermoproteales</taxon>
        <taxon>Thermoproteaceae</taxon>
        <taxon>Pyrobaculum</taxon>
    </lineage>
</organism>
<dbReference type="PANTHER" id="PTHR34860">
    <property type="entry name" value="REPRESSOR-LIKE PROTEIN SSO7C3"/>
    <property type="match status" value="1"/>
</dbReference>
<dbReference type="RefSeq" id="WP_014289210.1">
    <property type="nucleotide sequence ID" value="NC_016645.1"/>
</dbReference>
<dbReference type="Proteomes" id="UP000005867">
    <property type="component" value="Chromosome"/>
</dbReference>
<dbReference type="GeneID" id="11596477"/>
<dbReference type="NCBIfam" id="TIGR01439">
    <property type="entry name" value="lp_hng_hel_AbrB"/>
    <property type="match status" value="1"/>
</dbReference>
<keyword evidence="3" id="KW-1185">Reference proteome</keyword>
<proteinExistence type="predicted"/>
<name>G7VI25_9CREN</name>
<dbReference type="Pfam" id="PF04014">
    <property type="entry name" value="MazE_antitoxin"/>
    <property type="match status" value="1"/>
</dbReference>
<gene>
    <name evidence="2" type="ORF">P186_1986</name>
</gene>
<evidence type="ECO:0000259" key="1">
    <source>
        <dbReference type="SMART" id="SM00966"/>
    </source>
</evidence>
<accession>G7VI25</accession>
<dbReference type="eggNOG" id="arCOG00820">
    <property type="taxonomic scope" value="Archaea"/>
</dbReference>